<keyword evidence="7 8" id="KW-0472">Membrane</keyword>
<dbReference type="PROSITE" id="PS50893">
    <property type="entry name" value="ABC_TRANSPORTER_2"/>
    <property type="match status" value="1"/>
</dbReference>
<evidence type="ECO:0000313" key="12">
    <source>
        <dbReference type="Proteomes" id="UP000656077"/>
    </source>
</evidence>
<dbReference type="SUPFAM" id="SSF52540">
    <property type="entry name" value="P-loop containing nucleoside triphosphate hydrolases"/>
    <property type="match status" value="1"/>
</dbReference>
<dbReference type="InterPro" id="IPR036640">
    <property type="entry name" value="ABC1_TM_sf"/>
</dbReference>
<dbReference type="SUPFAM" id="SSF90123">
    <property type="entry name" value="ABC transporter transmembrane region"/>
    <property type="match status" value="1"/>
</dbReference>
<dbReference type="Pfam" id="PF00005">
    <property type="entry name" value="ABC_tran"/>
    <property type="match status" value="1"/>
</dbReference>
<name>A0A964RLQ9_9CLOT</name>
<comment type="subcellular location">
    <subcellularLocation>
        <location evidence="1">Cell membrane</location>
        <topology evidence="1">Multi-pass membrane protein</topology>
    </subcellularLocation>
</comment>
<dbReference type="InterPro" id="IPR003593">
    <property type="entry name" value="AAA+_ATPase"/>
</dbReference>
<feature type="domain" description="ABC transmembrane type-1" evidence="10">
    <location>
        <begin position="37"/>
        <end position="321"/>
    </location>
</feature>
<comment type="caution">
    <text evidence="11">The sequence shown here is derived from an EMBL/GenBank/DDBJ whole genome shotgun (WGS) entry which is preliminary data.</text>
</comment>
<dbReference type="InterPro" id="IPR003439">
    <property type="entry name" value="ABC_transporter-like_ATP-bd"/>
</dbReference>
<dbReference type="Proteomes" id="UP000656077">
    <property type="component" value="Unassembled WGS sequence"/>
</dbReference>
<feature type="domain" description="ABC transporter" evidence="9">
    <location>
        <begin position="355"/>
        <end position="586"/>
    </location>
</feature>
<feature type="transmembrane region" description="Helical" evidence="8">
    <location>
        <begin position="178"/>
        <end position="198"/>
    </location>
</feature>
<proteinExistence type="predicted"/>
<dbReference type="GO" id="GO:0005886">
    <property type="term" value="C:plasma membrane"/>
    <property type="evidence" value="ECO:0007669"/>
    <property type="project" value="UniProtKB-SubCell"/>
</dbReference>
<dbReference type="AlphaFoldDB" id="A0A964RLQ9"/>
<sequence>MAQRNTYFQDEIIEKKLDIKQFGRIVRYIFPYKNIFILVGFLMLISAAVSMMAPLLLRYIINHTVIAKEYGELVLIVSGFLVLAAIEIGITFAHQRLMGKTGHNIIAKIRKDIFYKLQQLSFDYFDSRPDGKIVVRVTDYINDLANFFTNNLLLFLIYIVKIVVVTIFMLAISPQLTAIVFGAVIPMMICVFGLRYSIRKLFAYHRARLSNRTAFLVESIMGEKIVKNYNRIDMNEKIYMEVHDISARTWMQIVMRNELNTPTVEIFWNLGTLCLYGTALYLILQGNSNIDAGTIVAFISYMSLFSGPLTQVAIIIQQLAQVSTNLEQVFNTIDYSVEIESKYSGIELKNVKGQVDFDNVTFAYEDGVDVLKDFNLHVKPGETIALVGPTGAGKTTVINTITRFYDVNKGSVKIDGIDVREVTLDSLRREIGVLMQDPFIFKGTVIDNIRYGRPDATDEECIKAAKTIFADRCIDKMKDGFYQELEERGAGLSAGEKQLISFARIILKNPSVIILDEATSSIDTETENLIKEAMDVILNDKTAFIVAHRLSTIRNADRILYIDNNTIAEEGTHEELMKLKGLYYSLN</sequence>
<reference evidence="11" key="1">
    <citation type="submission" date="2019-12" db="EMBL/GenBank/DDBJ databases">
        <title>Microbes associate with the intestines of laboratory mice.</title>
        <authorList>
            <person name="Navarre W."/>
            <person name="Wong E."/>
        </authorList>
    </citation>
    <scope>NUCLEOTIDE SEQUENCE</scope>
    <source>
        <strain evidence="11">NM79_F5</strain>
    </source>
</reference>
<dbReference type="InterPro" id="IPR011527">
    <property type="entry name" value="ABC1_TM_dom"/>
</dbReference>
<evidence type="ECO:0000256" key="6">
    <source>
        <dbReference type="ARBA" id="ARBA00022989"/>
    </source>
</evidence>
<dbReference type="PROSITE" id="PS00211">
    <property type="entry name" value="ABC_TRANSPORTER_1"/>
    <property type="match status" value="1"/>
</dbReference>
<dbReference type="RefSeq" id="WP_160359025.1">
    <property type="nucleotide sequence ID" value="NZ_WSRQ01000012.1"/>
</dbReference>
<dbReference type="GO" id="GO:0016887">
    <property type="term" value="F:ATP hydrolysis activity"/>
    <property type="evidence" value="ECO:0007669"/>
    <property type="project" value="InterPro"/>
</dbReference>
<evidence type="ECO:0000259" key="10">
    <source>
        <dbReference type="PROSITE" id="PS50929"/>
    </source>
</evidence>
<evidence type="ECO:0000256" key="2">
    <source>
        <dbReference type="ARBA" id="ARBA00022448"/>
    </source>
</evidence>
<feature type="transmembrane region" description="Helical" evidence="8">
    <location>
        <begin position="35"/>
        <end position="61"/>
    </location>
</feature>
<evidence type="ECO:0000256" key="8">
    <source>
        <dbReference type="SAM" id="Phobius"/>
    </source>
</evidence>
<dbReference type="InterPro" id="IPR039421">
    <property type="entry name" value="Type_1_exporter"/>
</dbReference>
<dbReference type="PROSITE" id="PS50929">
    <property type="entry name" value="ABC_TM1F"/>
    <property type="match status" value="1"/>
</dbReference>
<accession>A0A964RLQ9</accession>
<dbReference type="InterPro" id="IPR027417">
    <property type="entry name" value="P-loop_NTPase"/>
</dbReference>
<keyword evidence="4" id="KW-0547">Nucleotide-binding</keyword>
<dbReference type="Gene3D" id="3.40.50.300">
    <property type="entry name" value="P-loop containing nucleotide triphosphate hydrolases"/>
    <property type="match status" value="1"/>
</dbReference>
<evidence type="ECO:0000256" key="4">
    <source>
        <dbReference type="ARBA" id="ARBA00022741"/>
    </source>
</evidence>
<evidence type="ECO:0000259" key="9">
    <source>
        <dbReference type="PROSITE" id="PS50893"/>
    </source>
</evidence>
<dbReference type="PANTHER" id="PTHR43394:SF1">
    <property type="entry name" value="ATP-BINDING CASSETTE SUB-FAMILY B MEMBER 10, MITOCHONDRIAL"/>
    <property type="match status" value="1"/>
</dbReference>
<dbReference type="FunFam" id="3.40.50.300:FF:000287">
    <property type="entry name" value="Multidrug ABC transporter ATP-binding protein"/>
    <property type="match status" value="1"/>
</dbReference>
<evidence type="ECO:0000256" key="7">
    <source>
        <dbReference type="ARBA" id="ARBA00023136"/>
    </source>
</evidence>
<dbReference type="InterPro" id="IPR017871">
    <property type="entry name" value="ABC_transporter-like_CS"/>
</dbReference>
<dbReference type="Gene3D" id="1.20.1560.10">
    <property type="entry name" value="ABC transporter type 1, transmembrane domain"/>
    <property type="match status" value="1"/>
</dbReference>
<dbReference type="PANTHER" id="PTHR43394">
    <property type="entry name" value="ATP-DEPENDENT PERMEASE MDL1, MITOCHONDRIAL"/>
    <property type="match status" value="1"/>
</dbReference>
<evidence type="ECO:0000256" key="5">
    <source>
        <dbReference type="ARBA" id="ARBA00022840"/>
    </source>
</evidence>
<organism evidence="11 12">
    <name type="scientific">Clostridium chromiireducens</name>
    <dbReference type="NCBI Taxonomy" id="225345"/>
    <lineage>
        <taxon>Bacteria</taxon>
        <taxon>Bacillati</taxon>
        <taxon>Bacillota</taxon>
        <taxon>Clostridia</taxon>
        <taxon>Eubacteriales</taxon>
        <taxon>Clostridiaceae</taxon>
        <taxon>Clostridium</taxon>
    </lineage>
</organism>
<protein>
    <submittedName>
        <fullName evidence="11">ATP-binding cassette domain-containing protein</fullName>
    </submittedName>
</protein>
<dbReference type="SMART" id="SM00382">
    <property type="entry name" value="AAA"/>
    <property type="match status" value="1"/>
</dbReference>
<evidence type="ECO:0000313" key="11">
    <source>
        <dbReference type="EMBL" id="MVX63976.1"/>
    </source>
</evidence>
<evidence type="ECO:0000256" key="1">
    <source>
        <dbReference type="ARBA" id="ARBA00004651"/>
    </source>
</evidence>
<feature type="transmembrane region" description="Helical" evidence="8">
    <location>
        <begin position="73"/>
        <end position="93"/>
    </location>
</feature>
<gene>
    <name evidence="11" type="ORF">GKZ28_09750</name>
</gene>
<dbReference type="Pfam" id="PF00664">
    <property type="entry name" value="ABC_membrane"/>
    <property type="match status" value="1"/>
</dbReference>
<keyword evidence="5 11" id="KW-0067">ATP-binding</keyword>
<feature type="transmembrane region" description="Helical" evidence="8">
    <location>
        <begin position="266"/>
        <end position="283"/>
    </location>
</feature>
<keyword evidence="6 8" id="KW-1133">Transmembrane helix</keyword>
<feature type="transmembrane region" description="Helical" evidence="8">
    <location>
        <begin position="152"/>
        <end position="172"/>
    </location>
</feature>
<keyword evidence="2" id="KW-0813">Transport</keyword>
<feature type="transmembrane region" description="Helical" evidence="8">
    <location>
        <begin position="295"/>
        <end position="316"/>
    </location>
</feature>
<dbReference type="GO" id="GO:0005524">
    <property type="term" value="F:ATP binding"/>
    <property type="evidence" value="ECO:0007669"/>
    <property type="project" value="UniProtKB-KW"/>
</dbReference>
<dbReference type="GO" id="GO:0015421">
    <property type="term" value="F:ABC-type oligopeptide transporter activity"/>
    <property type="evidence" value="ECO:0007669"/>
    <property type="project" value="TreeGrafter"/>
</dbReference>
<evidence type="ECO:0000256" key="3">
    <source>
        <dbReference type="ARBA" id="ARBA00022692"/>
    </source>
</evidence>
<dbReference type="EMBL" id="WSRQ01000012">
    <property type="protein sequence ID" value="MVX63976.1"/>
    <property type="molecule type" value="Genomic_DNA"/>
</dbReference>
<keyword evidence="3 8" id="KW-0812">Transmembrane</keyword>